<keyword evidence="2" id="KW-1133">Transmembrane helix</keyword>
<sequence length="637" mass="66143">MVPNPESGPAEPEQQAAPQPPPPPTKTLAPETHGRGVRMAIYLSGVAIMLALIGWIVFLPPDSPGPGGGAGDDASPSASAPPEAPDPLLAADGTIDPAAYVDMAGKLATDEGLNWRMGPDWHKYHGKTDFDGLTTAPKVDDKPLNLPLGNVDRQWQLGSTPPPSLDSLRNIQGQVGYVPKEEQLPGVDHITSVETTTTTVGYAPREGGRLSTDGHPEVELANGEAGQCASDADIPIGDLVDMARADGLDGAAHAVMVFNKGLIATAGTSGTQGGQCLKLPKNLVPTAVAVTPGNEFALITVWDTKKIQGGVAVVALTGKQQNTRADFATPFPALPNSGFTVGMKLLGVVPLPELVAPTGIGVTTDYHGNTELDRRGEWLTTPEGRAATAQNVAHNGRAVIVSAAERKAVTVDLTPLFTATNDAYFGETVTGPPLTGDGKKEWPYTFSGKKGMTPTVGNVVALPSSPNAASLAWDGKYGYVATRDGMLRVLSLENPAQVAEVGQIPVGANPTCVTHTRDGSQLLVTSRGDRAVKWVQLEGTGGSVARSLTDSRLADPVCAEDLGSMLQPGETGVQVTTAPVLAIADFGGGLVHNFRIGEAVFADGSRAEIPAEGFEYGGAYDPKGKPFRVSVTLDRPA</sequence>
<comment type="caution">
    <text evidence="3">The sequence shown here is derived from an EMBL/GenBank/DDBJ whole genome shotgun (WGS) entry which is preliminary data.</text>
</comment>
<protein>
    <submittedName>
        <fullName evidence="3">Uncharacterized protein</fullName>
    </submittedName>
</protein>
<keyword evidence="4" id="KW-1185">Reference proteome</keyword>
<dbReference type="InterPro" id="IPR011048">
    <property type="entry name" value="Haem_d1_sf"/>
</dbReference>
<dbReference type="RefSeq" id="WP_184787084.1">
    <property type="nucleotide sequence ID" value="NZ_BONT01000045.1"/>
</dbReference>
<name>A0A841FNN0_9ACTN</name>
<dbReference type="SUPFAM" id="SSF51004">
    <property type="entry name" value="C-terminal (heme d1) domain of cytochrome cd1-nitrite reductase"/>
    <property type="match status" value="1"/>
</dbReference>
<accession>A0A841FNN0</accession>
<evidence type="ECO:0000256" key="2">
    <source>
        <dbReference type="SAM" id="Phobius"/>
    </source>
</evidence>
<dbReference type="Proteomes" id="UP000548476">
    <property type="component" value="Unassembled WGS sequence"/>
</dbReference>
<feature type="region of interest" description="Disordered" evidence="1">
    <location>
        <begin position="66"/>
        <end position="91"/>
    </location>
</feature>
<gene>
    <name evidence="3" type="ORF">HNR73_002049</name>
</gene>
<organism evidence="3 4">
    <name type="scientific">Phytomonospora endophytica</name>
    <dbReference type="NCBI Taxonomy" id="714109"/>
    <lineage>
        <taxon>Bacteria</taxon>
        <taxon>Bacillati</taxon>
        <taxon>Actinomycetota</taxon>
        <taxon>Actinomycetes</taxon>
        <taxon>Micromonosporales</taxon>
        <taxon>Micromonosporaceae</taxon>
        <taxon>Phytomonospora</taxon>
    </lineage>
</organism>
<dbReference type="InterPro" id="IPR015943">
    <property type="entry name" value="WD40/YVTN_repeat-like_dom_sf"/>
</dbReference>
<keyword evidence="2" id="KW-0472">Membrane</keyword>
<proteinExistence type="predicted"/>
<reference evidence="3 4" key="1">
    <citation type="submission" date="2020-08" db="EMBL/GenBank/DDBJ databases">
        <title>Genomic Encyclopedia of Type Strains, Phase IV (KMG-IV): sequencing the most valuable type-strain genomes for metagenomic binning, comparative biology and taxonomic classification.</title>
        <authorList>
            <person name="Goeker M."/>
        </authorList>
    </citation>
    <scope>NUCLEOTIDE SEQUENCE [LARGE SCALE GENOMIC DNA]</scope>
    <source>
        <strain evidence="3 4">YIM 65646</strain>
    </source>
</reference>
<dbReference type="AlphaFoldDB" id="A0A841FNN0"/>
<keyword evidence="2" id="KW-0812">Transmembrane</keyword>
<feature type="region of interest" description="Disordered" evidence="1">
    <location>
        <begin position="1"/>
        <end position="31"/>
    </location>
</feature>
<dbReference type="Gene3D" id="2.130.10.10">
    <property type="entry name" value="YVTN repeat-like/Quinoprotein amine dehydrogenase"/>
    <property type="match status" value="1"/>
</dbReference>
<dbReference type="InterPro" id="IPR011041">
    <property type="entry name" value="Quinoprot_gluc/sorb_DH_b-prop"/>
</dbReference>
<evidence type="ECO:0000313" key="4">
    <source>
        <dbReference type="Proteomes" id="UP000548476"/>
    </source>
</evidence>
<dbReference type="SUPFAM" id="SSF50952">
    <property type="entry name" value="Soluble quinoprotein glucose dehydrogenase"/>
    <property type="match status" value="1"/>
</dbReference>
<feature type="transmembrane region" description="Helical" evidence="2">
    <location>
        <begin position="40"/>
        <end position="58"/>
    </location>
</feature>
<evidence type="ECO:0000313" key="3">
    <source>
        <dbReference type="EMBL" id="MBB6034199.1"/>
    </source>
</evidence>
<evidence type="ECO:0000256" key="1">
    <source>
        <dbReference type="SAM" id="MobiDB-lite"/>
    </source>
</evidence>
<feature type="compositionally biased region" description="Low complexity" evidence="1">
    <location>
        <begin position="72"/>
        <end position="91"/>
    </location>
</feature>
<dbReference type="EMBL" id="JACHGT010000004">
    <property type="protein sequence ID" value="MBB6034199.1"/>
    <property type="molecule type" value="Genomic_DNA"/>
</dbReference>